<feature type="compositionally biased region" description="Low complexity" evidence="1">
    <location>
        <begin position="284"/>
        <end position="295"/>
    </location>
</feature>
<feature type="compositionally biased region" description="Basic and acidic residues" evidence="1">
    <location>
        <begin position="264"/>
        <end position="274"/>
    </location>
</feature>
<dbReference type="Proteomes" id="UP000479526">
    <property type="component" value="Unassembled WGS sequence"/>
</dbReference>
<dbReference type="Pfam" id="PF03364">
    <property type="entry name" value="Polyketide_cyc"/>
    <property type="match status" value="1"/>
</dbReference>
<dbReference type="CDD" id="cd07817">
    <property type="entry name" value="SRPBCC_8"/>
    <property type="match status" value="1"/>
</dbReference>
<evidence type="ECO:0000256" key="1">
    <source>
        <dbReference type="SAM" id="MobiDB-lite"/>
    </source>
</evidence>
<dbReference type="AlphaFoldDB" id="A0A7C9J7J7"/>
<reference evidence="3 4" key="1">
    <citation type="submission" date="2020-01" db="EMBL/GenBank/DDBJ databases">
        <title>Herbidospora sp. NEAU-GS84 nov., a novel actinomycete isolated from soil.</title>
        <authorList>
            <person name="Han L."/>
        </authorList>
    </citation>
    <scope>NUCLEOTIDE SEQUENCE [LARGE SCALE GENOMIC DNA]</scope>
    <source>
        <strain evidence="3 4">NEAU-GS84</strain>
    </source>
</reference>
<dbReference type="PANTHER" id="PTHR33824">
    <property type="entry name" value="POLYKETIDE CYCLASE/DEHYDRASE AND LIPID TRANSPORT SUPERFAMILY PROTEIN"/>
    <property type="match status" value="1"/>
</dbReference>
<dbReference type="SUPFAM" id="SSF55961">
    <property type="entry name" value="Bet v1-like"/>
    <property type="match status" value="1"/>
</dbReference>
<feature type="region of interest" description="Disordered" evidence="1">
    <location>
        <begin position="264"/>
        <end position="340"/>
    </location>
</feature>
<evidence type="ECO:0000313" key="3">
    <source>
        <dbReference type="EMBL" id="NAS21748.1"/>
    </source>
</evidence>
<feature type="compositionally biased region" description="Acidic residues" evidence="1">
    <location>
        <begin position="314"/>
        <end position="330"/>
    </location>
</feature>
<dbReference type="InterPro" id="IPR023393">
    <property type="entry name" value="START-like_dom_sf"/>
</dbReference>
<feature type="domain" description="Coenzyme Q-binding protein COQ10 START" evidence="2">
    <location>
        <begin position="127"/>
        <end position="247"/>
    </location>
</feature>
<dbReference type="RefSeq" id="WP_161479153.1">
    <property type="nucleotide sequence ID" value="NZ_WXEW01000002.1"/>
</dbReference>
<comment type="caution">
    <text evidence="3">The sequence shown here is derived from an EMBL/GenBank/DDBJ whole genome shotgun (WGS) entry which is preliminary data.</text>
</comment>
<dbReference type="InterPro" id="IPR047137">
    <property type="entry name" value="ORF3"/>
</dbReference>
<accession>A0A7C9J7J7</accession>
<dbReference type="EMBL" id="WXEW01000002">
    <property type="protein sequence ID" value="NAS21748.1"/>
    <property type="molecule type" value="Genomic_DNA"/>
</dbReference>
<keyword evidence="4" id="KW-1185">Reference proteome</keyword>
<evidence type="ECO:0000259" key="2">
    <source>
        <dbReference type="Pfam" id="PF03364"/>
    </source>
</evidence>
<proteinExistence type="predicted"/>
<protein>
    <submittedName>
        <fullName evidence="3">Cyclase</fullName>
    </submittedName>
</protein>
<feature type="compositionally biased region" description="Basic and acidic residues" evidence="1">
    <location>
        <begin position="69"/>
        <end position="86"/>
    </location>
</feature>
<dbReference type="Gene3D" id="3.30.530.20">
    <property type="match status" value="1"/>
</dbReference>
<sequence length="340" mass="37652">MTETKTPSPLGRLGREVGGIIGAAGKRGATKLTGKVTGKIKGKVGDLTDRLTEYATGEKSGLSDLGFGEQRKDQGKEQGGEEKKEGFFKRLGHGVKGVTELFKAFTGKGGKGKGNRKVVNIVESIDIGAPLQVVYNQWTQFEEFPSFMKKVERVSQDEDTKLTWKAQVFWSHRTWQADIVEQVPDRHIIWRSHGAKGHVDGTVTFSELAPNLTRVLVVLEYHPQGLFEKTGNIWRAQGRRARLELKHFRRQVMTQTLLRADDVPGWRGEIHDGEVTSQPDEEQTTSSEEQATEAPEAPPPGSGEEPEAPKEGEETAEPEEETEGQEEEERVPEGQVSARG</sequence>
<feature type="region of interest" description="Disordered" evidence="1">
    <location>
        <begin position="62"/>
        <end position="86"/>
    </location>
</feature>
<dbReference type="PANTHER" id="PTHR33824:SF7">
    <property type="entry name" value="POLYKETIDE CYCLASE_DEHYDRASE AND LIPID TRANSPORT SUPERFAMILY PROTEIN"/>
    <property type="match status" value="1"/>
</dbReference>
<evidence type="ECO:0000313" key="4">
    <source>
        <dbReference type="Proteomes" id="UP000479526"/>
    </source>
</evidence>
<gene>
    <name evidence="3" type="ORF">GT755_08620</name>
</gene>
<name>A0A7C9J7J7_9ACTN</name>
<organism evidence="3 4">
    <name type="scientific">Herbidospora solisilvae</name>
    <dbReference type="NCBI Taxonomy" id="2696284"/>
    <lineage>
        <taxon>Bacteria</taxon>
        <taxon>Bacillati</taxon>
        <taxon>Actinomycetota</taxon>
        <taxon>Actinomycetes</taxon>
        <taxon>Streptosporangiales</taxon>
        <taxon>Streptosporangiaceae</taxon>
        <taxon>Herbidospora</taxon>
    </lineage>
</organism>
<dbReference type="InterPro" id="IPR005031">
    <property type="entry name" value="COQ10_START"/>
</dbReference>